<organism evidence="2 3">
    <name type="scientific">Actinoplanes lobatus</name>
    <dbReference type="NCBI Taxonomy" id="113568"/>
    <lineage>
        <taxon>Bacteria</taxon>
        <taxon>Bacillati</taxon>
        <taxon>Actinomycetota</taxon>
        <taxon>Actinomycetes</taxon>
        <taxon>Micromonosporales</taxon>
        <taxon>Micromonosporaceae</taxon>
        <taxon>Actinoplanes</taxon>
    </lineage>
</organism>
<protein>
    <recommendedName>
        <fullName evidence="5">DUF3168 domain-containing protein</fullName>
    </recommendedName>
</protein>
<evidence type="ECO:0000313" key="1">
    <source>
        <dbReference type="EMBL" id="GIE45179.1"/>
    </source>
</evidence>
<evidence type="ECO:0008006" key="5">
    <source>
        <dbReference type="Google" id="ProtNLM"/>
    </source>
</evidence>
<dbReference type="AlphaFoldDB" id="A0A7W7MFA8"/>
<evidence type="ECO:0000313" key="3">
    <source>
        <dbReference type="Proteomes" id="UP000590511"/>
    </source>
</evidence>
<dbReference type="EMBL" id="JACHNC010000001">
    <property type="protein sequence ID" value="MBB4747750.1"/>
    <property type="molecule type" value="Genomic_DNA"/>
</dbReference>
<accession>A0A7W7MFA8</accession>
<evidence type="ECO:0000313" key="2">
    <source>
        <dbReference type="EMBL" id="MBB4747750.1"/>
    </source>
</evidence>
<sequence length="150" mass="15721">MDYSAIAAGLAAAAAGCTYPGPDGTPRHLLAHGWAPEHVDPPSFEVGEIAIDGDQSFSDDTGSAIETGLITCRVYVARSGAAEAAHELLRLLLRSHGPSSIKAALEADRTLGGVVDALVVERRTGYGMYDVAGVTYYGARFEVRVWGRSG</sequence>
<reference evidence="2 3" key="1">
    <citation type="submission" date="2020-08" db="EMBL/GenBank/DDBJ databases">
        <title>Sequencing the genomes of 1000 actinobacteria strains.</title>
        <authorList>
            <person name="Klenk H.-P."/>
        </authorList>
    </citation>
    <scope>NUCLEOTIDE SEQUENCE [LARGE SCALE GENOMIC DNA]</scope>
    <source>
        <strain evidence="2 3">DSM 43150</strain>
    </source>
</reference>
<dbReference type="RefSeq" id="WP_188120349.1">
    <property type="nucleotide sequence ID" value="NZ_BOMP01000156.1"/>
</dbReference>
<evidence type="ECO:0000313" key="4">
    <source>
        <dbReference type="Proteomes" id="UP000631312"/>
    </source>
</evidence>
<dbReference type="Proteomes" id="UP000631312">
    <property type="component" value="Unassembled WGS sequence"/>
</dbReference>
<dbReference type="EMBL" id="BOMP01000156">
    <property type="protein sequence ID" value="GIE45179.1"/>
    <property type="molecule type" value="Genomic_DNA"/>
</dbReference>
<dbReference type="Proteomes" id="UP000590511">
    <property type="component" value="Unassembled WGS sequence"/>
</dbReference>
<gene>
    <name evidence="1" type="ORF">Alo02nite_80770</name>
    <name evidence="2" type="ORF">BJ964_001911</name>
</gene>
<comment type="caution">
    <text evidence="2">The sequence shown here is derived from an EMBL/GenBank/DDBJ whole genome shotgun (WGS) entry which is preliminary data.</text>
</comment>
<name>A0A7W7MFA8_9ACTN</name>
<keyword evidence="4" id="KW-1185">Reference proteome</keyword>
<reference evidence="1 4" key="2">
    <citation type="submission" date="2021-01" db="EMBL/GenBank/DDBJ databases">
        <title>Whole genome shotgun sequence of Actinoplanes lobatus NBRC 12513.</title>
        <authorList>
            <person name="Komaki H."/>
            <person name="Tamura T."/>
        </authorList>
    </citation>
    <scope>NUCLEOTIDE SEQUENCE [LARGE SCALE GENOMIC DNA]</scope>
    <source>
        <strain evidence="1 4">NBRC 12513</strain>
    </source>
</reference>
<proteinExistence type="predicted"/>